<evidence type="ECO:0000313" key="2">
    <source>
        <dbReference type="EMBL" id="CAI8605240.1"/>
    </source>
</evidence>
<gene>
    <name evidence="2" type="ORF">VFH_III173800</name>
</gene>
<proteinExistence type="predicted"/>
<feature type="region of interest" description="Disordered" evidence="1">
    <location>
        <begin position="57"/>
        <end position="94"/>
    </location>
</feature>
<accession>A0AAV1A3M1</accession>
<evidence type="ECO:0000256" key="1">
    <source>
        <dbReference type="SAM" id="MobiDB-lite"/>
    </source>
</evidence>
<sequence>MFVRHSSCPSAIHRLPTLQTNISITFIVFVPISLRFTIENYDHYDSNDVRCRDSDTSDAKSDYALDDNNSVSSAFQSSDDGDGDDNSHNTDSIETNAVVGDRKVNINVLTADEIRAMEFSTVDEANEFYFKYGKCKGFSIRKSDVRTKGTNSGDLPF</sequence>
<protein>
    <submittedName>
        <fullName evidence="2">Uncharacterized protein</fullName>
    </submittedName>
</protein>
<dbReference type="AlphaFoldDB" id="A0AAV1A3M1"/>
<evidence type="ECO:0000313" key="3">
    <source>
        <dbReference type="Proteomes" id="UP001157006"/>
    </source>
</evidence>
<keyword evidence="3" id="KW-1185">Reference proteome</keyword>
<dbReference type="Proteomes" id="UP001157006">
    <property type="component" value="Chromosome 3"/>
</dbReference>
<dbReference type="EMBL" id="OX451738">
    <property type="protein sequence ID" value="CAI8605240.1"/>
    <property type="molecule type" value="Genomic_DNA"/>
</dbReference>
<organism evidence="2 3">
    <name type="scientific">Vicia faba</name>
    <name type="common">Broad bean</name>
    <name type="synonym">Faba vulgaris</name>
    <dbReference type="NCBI Taxonomy" id="3906"/>
    <lineage>
        <taxon>Eukaryota</taxon>
        <taxon>Viridiplantae</taxon>
        <taxon>Streptophyta</taxon>
        <taxon>Embryophyta</taxon>
        <taxon>Tracheophyta</taxon>
        <taxon>Spermatophyta</taxon>
        <taxon>Magnoliopsida</taxon>
        <taxon>eudicotyledons</taxon>
        <taxon>Gunneridae</taxon>
        <taxon>Pentapetalae</taxon>
        <taxon>rosids</taxon>
        <taxon>fabids</taxon>
        <taxon>Fabales</taxon>
        <taxon>Fabaceae</taxon>
        <taxon>Papilionoideae</taxon>
        <taxon>50 kb inversion clade</taxon>
        <taxon>NPAAA clade</taxon>
        <taxon>Hologalegina</taxon>
        <taxon>IRL clade</taxon>
        <taxon>Fabeae</taxon>
        <taxon>Vicia</taxon>
    </lineage>
</organism>
<reference evidence="2 3" key="1">
    <citation type="submission" date="2023-01" db="EMBL/GenBank/DDBJ databases">
        <authorList>
            <person name="Kreplak J."/>
        </authorList>
    </citation>
    <scope>NUCLEOTIDE SEQUENCE [LARGE SCALE GENOMIC DNA]</scope>
</reference>
<name>A0AAV1A3M1_VICFA</name>